<dbReference type="EC" id="2.7.13.3" evidence="3"/>
<dbReference type="RefSeq" id="WP_240984991.1">
    <property type="nucleotide sequence ID" value="NZ_CDGJ01000016.1"/>
</dbReference>
<dbReference type="EMBL" id="LR746496">
    <property type="protein sequence ID" value="CAA7601465.1"/>
    <property type="molecule type" value="Genomic_DNA"/>
</dbReference>
<dbReference type="Gene3D" id="1.20.5.1930">
    <property type="match status" value="1"/>
</dbReference>
<feature type="domain" description="HAMP" evidence="13">
    <location>
        <begin position="202"/>
        <end position="255"/>
    </location>
</feature>
<dbReference type="CDD" id="cd06225">
    <property type="entry name" value="HAMP"/>
    <property type="match status" value="1"/>
</dbReference>
<dbReference type="Pfam" id="PF02518">
    <property type="entry name" value="HATPase_c"/>
    <property type="match status" value="1"/>
</dbReference>
<evidence type="ECO:0000256" key="7">
    <source>
        <dbReference type="ARBA" id="ARBA00022777"/>
    </source>
</evidence>
<evidence type="ECO:0000256" key="5">
    <source>
        <dbReference type="ARBA" id="ARBA00022679"/>
    </source>
</evidence>
<dbReference type="GO" id="GO:0005524">
    <property type="term" value="F:ATP binding"/>
    <property type="evidence" value="ECO:0007669"/>
    <property type="project" value="UniProtKB-KW"/>
</dbReference>
<dbReference type="Gene3D" id="3.30.565.10">
    <property type="entry name" value="Histidine kinase-like ATPase, C-terminal domain"/>
    <property type="match status" value="1"/>
</dbReference>
<evidence type="ECO:0000256" key="3">
    <source>
        <dbReference type="ARBA" id="ARBA00012438"/>
    </source>
</evidence>
<dbReference type="Proteomes" id="UP001071230">
    <property type="component" value="Unassembled WGS sequence"/>
</dbReference>
<keyword evidence="11" id="KW-0472">Membrane</keyword>
<dbReference type="PROSITE" id="PS50109">
    <property type="entry name" value="HIS_KIN"/>
    <property type="match status" value="1"/>
</dbReference>
<feature type="domain" description="Histidine kinase" evidence="12">
    <location>
        <begin position="409"/>
        <end position="502"/>
    </location>
</feature>
<keyword evidence="11" id="KW-1133">Transmembrane helix</keyword>
<evidence type="ECO:0000256" key="1">
    <source>
        <dbReference type="ARBA" id="ARBA00000085"/>
    </source>
</evidence>
<reference evidence="14" key="2">
    <citation type="submission" date="2020-01" db="EMBL/GenBank/DDBJ databases">
        <authorList>
            <person name="Hornung B."/>
        </authorList>
    </citation>
    <scope>NUCLEOTIDE SEQUENCE</scope>
    <source>
        <strain evidence="14">PacBioINE</strain>
    </source>
</reference>
<dbReference type="GO" id="GO:0000155">
    <property type="term" value="F:phosphorelay sensor kinase activity"/>
    <property type="evidence" value="ECO:0007669"/>
    <property type="project" value="InterPro"/>
</dbReference>
<evidence type="ECO:0000256" key="4">
    <source>
        <dbReference type="ARBA" id="ARBA00022553"/>
    </source>
</evidence>
<dbReference type="InterPro" id="IPR003594">
    <property type="entry name" value="HATPase_dom"/>
</dbReference>
<keyword evidence="9" id="KW-0902">Two-component regulatory system</keyword>
<dbReference type="AlphaFoldDB" id="A0A8S0Y315"/>
<dbReference type="KEGG" id="aacx:DEACI_2132"/>
<keyword evidence="7 14" id="KW-0418">Kinase</keyword>
<dbReference type="GO" id="GO:0016020">
    <property type="term" value="C:membrane"/>
    <property type="evidence" value="ECO:0007669"/>
    <property type="project" value="UniProtKB-SubCell"/>
</dbReference>
<dbReference type="GO" id="GO:0046983">
    <property type="term" value="F:protein dimerization activity"/>
    <property type="evidence" value="ECO:0007669"/>
    <property type="project" value="InterPro"/>
</dbReference>
<dbReference type="Proteomes" id="UP000836597">
    <property type="component" value="Chromosome"/>
</dbReference>
<sequence length="518" mass="57590">MTGRVMGTLRRIVKFLFNLVGLRFKVMGIILLVVLIFGGIAIWQVRQSAVATFRRQLDSQGISAAQDVAASSVDYIYTNNVFGLYQLVEETLKYNKDVRYVFILSPNGRVLISSFGQGVPVRLLTANRVDPSARDHLQLLRTEDGLIHDIAVPADEGRAGTVRLGLSEKTLWSTVGGLIHRLLLTVLVAAGLGLLAAWVLTVLLSRPILALVRAARSIGEGNLECRVSLDWAQDEIGQLGLTFNQMMDSLQDYHQKVRAFSRELLERNQELQRVSEELKRKEEMRSYLLGRLITAQEEERHRIARELHDQTSQSLTSLMVGLKNAEAAPDMAAVRRNIAGLRAQTDGILEEVHNLALELRPRVLDDLGLPAGLQRYCRESAERYALDIDLHLDGFAEGERLSPELENTLFRVIQEGITNAAKHARAKNVSVILERREKRILAIVEDDGCGFEPERLKTAASAERKLGLFGMQERMALVEGHMTIESEPGEGTTLYFDVPLPESEGGKQSGEDPDLVGG</sequence>
<dbReference type="PROSITE" id="PS50885">
    <property type="entry name" value="HAMP"/>
    <property type="match status" value="1"/>
</dbReference>
<evidence type="ECO:0000256" key="8">
    <source>
        <dbReference type="ARBA" id="ARBA00022840"/>
    </source>
</evidence>
<dbReference type="InterPro" id="IPR005467">
    <property type="entry name" value="His_kinase_dom"/>
</dbReference>
<protein>
    <recommendedName>
        <fullName evidence="3">histidine kinase</fullName>
        <ecNumber evidence="3">2.7.13.3</ecNumber>
    </recommendedName>
</protein>
<evidence type="ECO:0000256" key="11">
    <source>
        <dbReference type="SAM" id="Phobius"/>
    </source>
</evidence>
<name>A0A8S0Y315_9FIRM</name>
<evidence type="ECO:0000259" key="12">
    <source>
        <dbReference type="PROSITE" id="PS50109"/>
    </source>
</evidence>
<dbReference type="PANTHER" id="PTHR24421">
    <property type="entry name" value="NITRATE/NITRITE SENSOR PROTEIN NARX-RELATED"/>
    <property type="match status" value="1"/>
</dbReference>
<feature type="transmembrane region" description="Helical" evidence="11">
    <location>
        <begin position="26"/>
        <end position="45"/>
    </location>
</feature>
<feature type="transmembrane region" description="Helical" evidence="11">
    <location>
        <begin position="182"/>
        <end position="204"/>
    </location>
</feature>
<feature type="region of interest" description="Disordered" evidence="10">
    <location>
        <begin position="499"/>
        <end position="518"/>
    </location>
</feature>
<dbReference type="CDD" id="cd16917">
    <property type="entry name" value="HATPase_UhpB-NarQ-NarX-like"/>
    <property type="match status" value="1"/>
</dbReference>
<evidence type="ECO:0000313" key="14">
    <source>
        <dbReference type="EMBL" id="CAA7601465.1"/>
    </source>
</evidence>
<gene>
    <name evidence="15" type="ORF">DEACI_0566</name>
    <name evidence="14" type="ORF">DEACI_2132</name>
</gene>
<keyword evidence="11" id="KW-0812">Transmembrane</keyword>
<organism evidence="14">
    <name type="scientific">Acididesulfobacillus acetoxydans</name>
    <dbReference type="NCBI Taxonomy" id="1561005"/>
    <lineage>
        <taxon>Bacteria</taxon>
        <taxon>Bacillati</taxon>
        <taxon>Bacillota</taxon>
        <taxon>Clostridia</taxon>
        <taxon>Eubacteriales</taxon>
        <taxon>Peptococcaceae</taxon>
        <taxon>Acididesulfobacillus</taxon>
    </lineage>
</organism>
<dbReference type="InterPro" id="IPR050482">
    <property type="entry name" value="Sensor_HK_TwoCompSys"/>
</dbReference>
<evidence type="ECO:0000256" key="9">
    <source>
        <dbReference type="ARBA" id="ARBA00023012"/>
    </source>
</evidence>
<comment type="catalytic activity">
    <reaction evidence="1">
        <text>ATP + protein L-histidine = ADP + protein N-phospho-L-histidine.</text>
        <dbReference type="EC" id="2.7.13.3"/>
    </reaction>
</comment>
<dbReference type="PANTHER" id="PTHR24421:SF10">
    <property type="entry name" value="NITRATE_NITRITE SENSOR PROTEIN NARQ"/>
    <property type="match status" value="1"/>
</dbReference>
<dbReference type="Gene3D" id="6.10.340.10">
    <property type="match status" value="1"/>
</dbReference>
<keyword evidence="4" id="KW-0597">Phosphoprotein</keyword>
<dbReference type="PIRSF" id="PIRSF037433">
    <property type="entry name" value="STHK_STH3221_prd"/>
    <property type="match status" value="1"/>
</dbReference>
<dbReference type="InterPro" id="IPR036890">
    <property type="entry name" value="HATPase_C_sf"/>
</dbReference>
<dbReference type="InterPro" id="IPR017204">
    <property type="entry name" value="Sig_transdc_His_kin_STH3221"/>
</dbReference>
<evidence type="ECO:0000256" key="6">
    <source>
        <dbReference type="ARBA" id="ARBA00022741"/>
    </source>
</evidence>
<keyword evidence="6" id="KW-0547">Nucleotide-binding</keyword>
<keyword evidence="8" id="KW-0067">ATP-binding</keyword>
<evidence type="ECO:0000256" key="2">
    <source>
        <dbReference type="ARBA" id="ARBA00004370"/>
    </source>
</evidence>
<evidence type="ECO:0000313" key="15">
    <source>
        <dbReference type="EMBL" id="CEJ06120.1"/>
    </source>
</evidence>
<dbReference type="SMART" id="SM00387">
    <property type="entry name" value="HATPase_c"/>
    <property type="match status" value="1"/>
</dbReference>
<comment type="subcellular location">
    <subcellularLocation>
        <location evidence="2">Membrane</location>
    </subcellularLocation>
</comment>
<keyword evidence="5 14" id="KW-0808">Transferase</keyword>
<dbReference type="InterPro" id="IPR003660">
    <property type="entry name" value="HAMP_dom"/>
</dbReference>
<dbReference type="SUPFAM" id="SSF55874">
    <property type="entry name" value="ATPase domain of HSP90 chaperone/DNA topoisomerase II/histidine kinase"/>
    <property type="match status" value="1"/>
</dbReference>
<evidence type="ECO:0000313" key="16">
    <source>
        <dbReference type="Proteomes" id="UP001071230"/>
    </source>
</evidence>
<proteinExistence type="predicted"/>
<dbReference type="EMBL" id="CDGJ01000016">
    <property type="protein sequence ID" value="CEJ06120.1"/>
    <property type="molecule type" value="Genomic_DNA"/>
</dbReference>
<dbReference type="SMART" id="SM00304">
    <property type="entry name" value="HAMP"/>
    <property type="match status" value="1"/>
</dbReference>
<dbReference type="InterPro" id="IPR011712">
    <property type="entry name" value="Sig_transdc_His_kin_sub3_dim/P"/>
</dbReference>
<keyword evidence="16" id="KW-1185">Reference proteome</keyword>
<dbReference type="Pfam" id="PF07730">
    <property type="entry name" value="HisKA_3"/>
    <property type="match status" value="1"/>
</dbReference>
<evidence type="ECO:0000259" key="13">
    <source>
        <dbReference type="PROSITE" id="PS50885"/>
    </source>
</evidence>
<accession>A0A8S0Y315</accession>
<reference evidence="15" key="1">
    <citation type="submission" date="2014-11" db="EMBL/GenBank/DDBJ databases">
        <authorList>
            <person name="Hornung B.V."/>
        </authorList>
    </citation>
    <scope>NUCLEOTIDE SEQUENCE</scope>
    <source>
        <strain evidence="15">INE</strain>
    </source>
</reference>
<dbReference type="SUPFAM" id="SSF158472">
    <property type="entry name" value="HAMP domain-like"/>
    <property type="match status" value="1"/>
</dbReference>
<dbReference type="Pfam" id="PF00672">
    <property type="entry name" value="HAMP"/>
    <property type="match status" value="1"/>
</dbReference>
<evidence type="ECO:0000256" key="10">
    <source>
        <dbReference type="SAM" id="MobiDB-lite"/>
    </source>
</evidence>